<accession>A0ACC3SFA9</accession>
<comment type="caution">
    <text evidence="1">The sequence shown here is derived from an EMBL/GenBank/DDBJ whole genome shotgun (WGS) entry which is preliminary data.</text>
</comment>
<name>A0ACC3SFA9_9PEZI</name>
<dbReference type="Proteomes" id="UP001320706">
    <property type="component" value="Unassembled WGS sequence"/>
</dbReference>
<keyword evidence="2" id="KW-1185">Reference proteome</keyword>
<sequence length="462" mass="51583">MESIISAFVRAFQSESGYDLAAVFTPIAPKHDSGRLYSFHRSTNAYSVQTDVRYALTELHMPKGESNAWVEVFVAYWKAVGEVLAAEEALNIGKNQGKSSAESADWPKVYDAWKDVLNAMHRGYSTNYFEAWTIPCLYVSGKYLRVFAIKADETLAKRKGGVAFNAGFEDDVADGEGNTEKLEDAARQINRIFSLCISDRAPLAESRKWGLYYITNLLFKTYFKLNSVSLSKNILRSLQASATDMPPLSAFPKSHQVTFNYYCGVIHFLDENYTKAEEHLTAAYNQSLASATRNVQLILTYLIPTRLLTSHVLPTPALLKPYARLQRLFAPLCTCIKRGDLGGFDAALQAGEDEFVKRRIYLTLERGRDVCLRNLFRRVYVAGGFEAPKEGQPDGERVRRSRVPVAEFGAALRVGGEKEIEGDEVECLIANLIYKNLLKGYISRAHAMVVLNKKGAFPGTGV</sequence>
<gene>
    <name evidence="1" type="primary">CSN12</name>
    <name evidence="1" type="ORF">M8818_003284</name>
</gene>
<protein>
    <submittedName>
        <fullName evidence="1">COP9 signalosome (CSN) subunit</fullName>
    </submittedName>
</protein>
<dbReference type="EMBL" id="JAMKPW020000014">
    <property type="protein sequence ID" value="KAK8211317.1"/>
    <property type="molecule type" value="Genomic_DNA"/>
</dbReference>
<reference evidence="1" key="1">
    <citation type="submission" date="2024-02" db="EMBL/GenBank/DDBJ databases">
        <title>Metagenome Assembled Genome of Zalaria obscura JY119.</title>
        <authorList>
            <person name="Vighnesh L."/>
            <person name="Jagadeeshwari U."/>
            <person name="Venkata Ramana C."/>
            <person name="Sasikala C."/>
        </authorList>
    </citation>
    <scope>NUCLEOTIDE SEQUENCE</scope>
    <source>
        <strain evidence="1">JY119</strain>
    </source>
</reference>
<proteinExistence type="predicted"/>
<evidence type="ECO:0000313" key="2">
    <source>
        <dbReference type="Proteomes" id="UP001320706"/>
    </source>
</evidence>
<organism evidence="1 2">
    <name type="scientific">Zalaria obscura</name>
    <dbReference type="NCBI Taxonomy" id="2024903"/>
    <lineage>
        <taxon>Eukaryota</taxon>
        <taxon>Fungi</taxon>
        <taxon>Dikarya</taxon>
        <taxon>Ascomycota</taxon>
        <taxon>Pezizomycotina</taxon>
        <taxon>Dothideomycetes</taxon>
        <taxon>Dothideomycetidae</taxon>
        <taxon>Dothideales</taxon>
        <taxon>Zalariaceae</taxon>
        <taxon>Zalaria</taxon>
    </lineage>
</organism>
<evidence type="ECO:0000313" key="1">
    <source>
        <dbReference type="EMBL" id="KAK8211317.1"/>
    </source>
</evidence>